<organism evidence="2 3">
    <name type="scientific">Batillaria attramentaria</name>
    <dbReference type="NCBI Taxonomy" id="370345"/>
    <lineage>
        <taxon>Eukaryota</taxon>
        <taxon>Metazoa</taxon>
        <taxon>Spiralia</taxon>
        <taxon>Lophotrochozoa</taxon>
        <taxon>Mollusca</taxon>
        <taxon>Gastropoda</taxon>
        <taxon>Caenogastropoda</taxon>
        <taxon>Sorbeoconcha</taxon>
        <taxon>Cerithioidea</taxon>
        <taxon>Batillariidae</taxon>
        <taxon>Batillaria</taxon>
    </lineage>
</organism>
<feature type="transmembrane region" description="Helical" evidence="1">
    <location>
        <begin position="432"/>
        <end position="451"/>
    </location>
</feature>
<dbReference type="PANTHER" id="PTHR16244:SF2">
    <property type="entry name" value="CEROID-LIPOFUSCINOSIS NEURONAL PROTEIN 6"/>
    <property type="match status" value="1"/>
</dbReference>
<reference evidence="2 3" key="1">
    <citation type="journal article" date="2023" name="Sci. Data">
        <title>Genome assembly of the Korean intertidal mud-creeper Batillaria attramentaria.</title>
        <authorList>
            <person name="Patra A.K."/>
            <person name="Ho P.T."/>
            <person name="Jun S."/>
            <person name="Lee S.J."/>
            <person name="Kim Y."/>
            <person name="Won Y.J."/>
        </authorList>
    </citation>
    <scope>NUCLEOTIDE SEQUENCE [LARGE SCALE GENOMIC DNA]</scope>
    <source>
        <strain evidence="2">Wonlab-2016</strain>
    </source>
</reference>
<name>A0ABD0JAB9_9CAEN</name>
<proteinExistence type="predicted"/>
<evidence type="ECO:0000313" key="2">
    <source>
        <dbReference type="EMBL" id="KAK7467952.1"/>
    </source>
</evidence>
<feature type="transmembrane region" description="Helical" evidence="1">
    <location>
        <begin position="463"/>
        <end position="484"/>
    </location>
</feature>
<feature type="transmembrane region" description="Helical" evidence="1">
    <location>
        <begin position="380"/>
        <end position="398"/>
    </location>
</feature>
<keyword evidence="3" id="KW-1185">Reference proteome</keyword>
<evidence type="ECO:0000313" key="3">
    <source>
        <dbReference type="Proteomes" id="UP001519460"/>
    </source>
</evidence>
<evidence type="ECO:0000256" key="1">
    <source>
        <dbReference type="SAM" id="Phobius"/>
    </source>
</evidence>
<feature type="transmembrane region" description="Helical" evidence="1">
    <location>
        <begin position="410"/>
        <end position="426"/>
    </location>
</feature>
<dbReference type="EMBL" id="JACVVK020000529">
    <property type="protein sequence ID" value="KAK7467952.1"/>
    <property type="molecule type" value="Genomic_DNA"/>
</dbReference>
<dbReference type="InterPro" id="IPR029255">
    <property type="entry name" value="CLN6"/>
</dbReference>
<protein>
    <submittedName>
        <fullName evidence="2">Uncharacterized protein</fullName>
    </submittedName>
</protein>
<dbReference type="PANTHER" id="PTHR16244">
    <property type="entry name" value="CEROID-LIPOFUSCINOSIS NEURONAL PROTEIN 6"/>
    <property type="match status" value="1"/>
</dbReference>
<dbReference type="Proteomes" id="UP001519460">
    <property type="component" value="Unassembled WGS sequence"/>
</dbReference>
<keyword evidence="1" id="KW-0472">Membrane</keyword>
<gene>
    <name evidence="2" type="ORF">BaRGS_00036795</name>
</gene>
<keyword evidence="1" id="KW-0812">Transmembrane</keyword>
<dbReference type="Pfam" id="PF15156">
    <property type="entry name" value="CLN6"/>
    <property type="match status" value="1"/>
</dbReference>
<comment type="caution">
    <text evidence="2">The sequence shown here is derived from an EMBL/GenBank/DDBJ whole genome shotgun (WGS) entry which is preliminary data.</text>
</comment>
<feature type="transmembrane region" description="Helical" evidence="1">
    <location>
        <begin position="313"/>
        <end position="331"/>
    </location>
</feature>
<accession>A0ABD0JAB9</accession>
<keyword evidence="1" id="KW-1133">Transmembrane helix</keyword>
<sequence>MKDSSNNTQYVSPSFLGESHVHVYPAERSRDYYRYAGAEAAVQDNDAVVFPDENLYLIEYTILDRGADVATFKADVAALGEAAVQFRQVVKSLPSYAIDRAELEMSAIFKADCLKFLHVVDNDISFSRSTRPISANSFVGEENGSQTTLSGLPIYVVSQCRCARARCANTGFLIHRLAFMSNHSPSTNSARAHDILSTLLFIVSAAHLMAHLTSCNRKLTVTPTVRRDSSSPWKQKDHRATDRFHWDIWLVLALENWIFDFGRPIAALFVPLGWSPLERPSVGDYFHMAYNVITPFCLLKLQERSERALSSTVTYLSVITLVMGASIHLVGDSVNHRLQHFGYLNHLSVADNPIMKQLKPPELVKSFELLYAYDEEIGHYMWYIPFFLTLFLYYMGCFLSRDKLSARYTLPWWVLVVISAVYYWYLVTEGQIYPMFLLFYVAMVAYGLWATKVKDLWPDINGSFVFLTFTLTLILAQGWALWLWDDAVLREKYQGFLYMPEPWAYYTLYVA</sequence>
<dbReference type="AlphaFoldDB" id="A0ABD0JAB9"/>